<dbReference type="InterPro" id="IPR050312">
    <property type="entry name" value="IolE/XylAMocC-like"/>
</dbReference>
<dbReference type="AlphaFoldDB" id="A0A512M4E7"/>
<dbReference type="RefSeq" id="WP_146849065.1">
    <property type="nucleotide sequence ID" value="NZ_BKAG01000004.1"/>
</dbReference>
<comment type="caution">
    <text evidence="2">The sequence shown here is derived from an EMBL/GenBank/DDBJ whole genome shotgun (WGS) entry which is preliminary data.</text>
</comment>
<reference evidence="2 3" key="1">
    <citation type="submission" date="2019-07" db="EMBL/GenBank/DDBJ databases">
        <title>Whole genome shotgun sequence of Brevifollis gellanilyticus NBRC 108608.</title>
        <authorList>
            <person name="Hosoyama A."/>
            <person name="Uohara A."/>
            <person name="Ohji S."/>
            <person name="Ichikawa N."/>
        </authorList>
    </citation>
    <scope>NUCLEOTIDE SEQUENCE [LARGE SCALE GENOMIC DNA]</scope>
    <source>
        <strain evidence="2 3">NBRC 108608</strain>
    </source>
</reference>
<sequence length="308" mass="35244">MLSLSTSWLSPRHMEGRDIAREAREMGFEWIEVSHGTKISQLPGLLDAVKAGEIKISSLHNFCPAPVEVMMDAPDAFEFTSPKAWERERAINLTKKTIEMATRFRTDLVVVHVGSVPMKSITMQLEKIVQDGGLYSKEFTELKLQLVAARDKASKEHMDRIRAALAELLPECEKYRVRLGIETRSHYEQIPNQREMAILMQEYHDCPWIGSWHDFGHVQRQANLALLDHEIYLSEIVPHLIGCHVHDVQWPIRDHRTPLTAGGVAFEKLLPMVRPEVPLIWELAPSQKREQILEALAKWKSLFPAHAA</sequence>
<dbReference type="InterPro" id="IPR036237">
    <property type="entry name" value="Xyl_isomerase-like_sf"/>
</dbReference>
<keyword evidence="3" id="KW-1185">Reference proteome</keyword>
<feature type="domain" description="Xylose isomerase-like TIM barrel" evidence="1">
    <location>
        <begin position="21"/>
        <end position="291"/>
    </location>
</feature>
<dbReference type="SUPFAM" id="SSF51658">
    <property type="entry name" value="Xylose isomerase-like"/>
    <property type="match status" value="1"/>
</dbReference>
<dbReference type="EMBL" id="BKAG01000004">
    <property type="protein sequence ID" value="GEP41605.1"/>
    <property type="molecule type" value="Genomic_DNA"/>
</dbReference>
<dbReference type="Proteomes" id="UP000321577">
    <property type="component" value="Unassembled WGS sequence"/>
</dbReference>
<dbReference type="PANTHER" id="PTHR12110:SF53">
    <property type="entry name" value="BLR5974 PROTEIN"/>
    <property type="match status" value="1"/>
</dbReference>
<dbReference type="Gene3D" id="3.20.20.150">
    <property type="entry name" value="Divalent-metal-dependent TIM barrel enzymes"/>
    <property type="match status" value="1"/>
</dbReference>
<evidence type="ECO:0000313" key="3">
    <source>
        <dbReference type="Proteomes" id="UP000321577"/>
    </source>
</evidence>
<dbReference type="Pfam" id="PF01261">
    <property type="entry name" value="AP_endonuc_2"/>
    <property type="match status" value="1"/>
</dbReference>
<gene>
    <name evidence="2" type="ORF">BGE01nite_08960</name>
</gene>
<proteinExistence type="predicted"/>
<dbReference type="PANTHER" id="PTHR12110">
    <property type="entry name" value="HYDROXYPYRUVATE ISOMERASE"/>
    <property type="match status" value="1"/>
</dbReference>
<protein>
    <recommendedName>
        <fullName evidence="1">Xylose isomerase-like TIM barrel domain-containing protein</fullName>
    </recommendedName>
</protein>
<dbReference type="InterPro" id="IPR013022">
    <property type="entry name" value="Xyl_isomerase-like_TIM-brl"/>
</dbReference>
<accession>A0A512M4E7</accession>
<evidence type="ECO:0000313" key="2">
    <source>
        <dbReference type="EMBL" id="GEP41605.1"/>
    </source>
</evidence>
<organism evidence="2 3">
    <name type="scientific">Brevifollis gellanilyticus</name>
    <dbReference type="NCBI Taxonomy" id="748831"/>
    <lineage>
        <taxon>Bacteria</taxon>
        <taxon>Pseudomonadati</taxon>
        <taxon>Verrucomicrobiota</taxon>
        <taxon>Verrucomicrobiia</taxon>
        <taxon>Verrucomicrobiales</taxon>
        <taxon>Verrucomicrobiaceae</taxon>
    </lineage>
</organism>
<name>A0A512M4E7_9BACT</name>
<dbReference type="OrthoDB" id="186629at2"/>
<evidence type="ECO:0000259" key="1">
    <source>
        <dbReference type="Pfam" id="PF01261"/>
    </source>
</evidence>